<dbReference type="RefSeq" id="WP_173079594.1">
    <property type="nucleotide sequence ID" value="NZ_BAABJB010000005.1"/>
</dbReference>
<dbReference type="InterPro" id="IPR000572">
    <property type="entry name" value="OxRdtase_Mopterin-bd_dom"/>
</dbReference>
<proteinExistence type="predicted"/>
<reference evidence="3 4" key="2">
    <citation type="submission" date="2020-03" db="EMBL/GenBank/DDBJ databases">
        <authorList>
            <person name="Ichikawa N."/>
            <person name="Kimura A."/>
            <person name="Kitahashi Y."/>
            <person name="Uohara A."/>
        </authorList>
    </citation>
    <scope>NUCLEOTIDE SEQUENCE [LARGE SCALE GENOMIC DNA]</scope>
    <source>
        <strain evidence="3 4">NBRC 108638</strain>
    </source>
</reference>
<feature type="transmembrane region" description="Helical" evidence="1">
    <location>
        <begin position="37"/>
        <end position="55"/>
    </location>
</feature>
<organism evidence="3 4">
    <name type="scientific">Phytohabitans rumicis</name>
    <dbReference type="NCBI Taxonomy" id="1076125"/>
    <lineage>
        <taxon>Bacteria</taxon>
        <taxon>Bacillati</taxon>
        <taxon>Actinomycetota</taxon>
        <taxon>Actinomycetes</taxon>
        <taxon>Micromonosporales</taxon>
        <taxon>Micromonosporaceae</taxon>
    </lineage>
</organism>
<dbReference type="SUPFAM" id="SSF56524">
    <property type="entry name" value="Oxidoreductase molybdopterin-binding domain"/>
    <property type="match status" value="1"/>
</dbReference>
<dbReference type="InterPro" id="IPR036374">
    <property type="entry name" value="OxRdtase_Mopterin-bd_sf"/>
</dbReference>
<accession>A0A6V8L6D8</accession>
<dbReference type="Proteomes" id="UP000482960">
    <property type="component" value="Unassembled WGS sequence"/>
</dbReference>
<sequence>MRAPSGRVSNLTLLLALLLTFATGVGAVAAGTPRGRWVVVAHGVAAMLVILLIPWKTRVIRAGLRRSRPSRWASLLLAALAVTALLAGLGYSTGLVRSVGGVRGMWLHVAAALALVPLLLWHLLTRPVRPRRTDLSRRVLLRTGTVAAMAAALYIATSAAVRLAALPGSKRRFTGSYEAGSFDPPAMPNTIWLDDTTPRIDPALWRLAVVDADGRYELTLGDISGYAVRQRALLDCTSGWYAEQDWTGVPVSALLRSTGAARSLLVHSATGYWVRLPVRDLDGLLLATEVGDAPLSPGHGYPLRLVAPGRRGFWWVKWVDHIELQSTPWWWQPPFPVT</sequence>
<feature type="domain" description="Oxidoreductase molybdopterin-binding" evidence="2">
    <location>
        <begin position="197"/>
        <end position="328"/>
    </location>
</feature>
<feature type="transmembrane region" description="Helical" evidence="1">
    <location>
        <begin position="145"/>
        <end position="165"/>
    </location>
</feature>
<comment type="caution">
    <text evidence="3">The sequence shown here is derived from an EMBL/GenBank/DDBJ whole genome shotgun (WGS) entry which is preliminary data.</text>
</comment>
<dbReference type="EMBL" id="BLPG01000001">
    <property type="protein sequence ID" value="GFJ92802.1"/>
    <property type="molecule type" value="Genomic_DNA"/>
</dbReference>
<evidence type="ECO:0000313" key="3">
    <source>
        <dbReference type="EMBL" id="GFJ92802.1"/>
    </source>
</evidence>
<protein>
    <recommendedName>
        <fullName evidence="2">Oxidoreductase molybdopterin-binding domain-containing protein</fullName>
    </recommendedName>
</protein>
<evidence type="ECO:0000313" key="4">
    <source>
        <dbReference type="Proteomes" id="UP000482960"/>
    </source>
</evidence>
<feature type="transmembrane region" description="Helical" evidence="1">
    <location>
        <begin position="75"/>
        <end position="93"/>
    </location>
</feature>
<name>A0A6V8L6D8_9ACTN</name>
<keyword evidence="1" id="KW-0812">Transmembrane</keyword>
<dbReference type="Pfam" id="PF00174">
    <property type="entry name" value="Oxidored_molyb"/>
    <property type="match status" value="1"/>
</dbReference>
<dbReference type="AlphaFoldDB" id="A0A6V8L6D8"/>
<evidence type="ECO:0000259" key="2">
    <source>
        <dbReference type="Pfam" id="PF00174"/>
    </source>
</evidence>
<feature type="transmembrane region" description="Helical" evidence="1">
    <location>
        <begin position="105"/>
        <end position="124"/>
    </location>
</feature>
<reference evidence="3 4" key="1">
    <citation type="submission" date="2020-03" db="EMBL/GenBank/DDBJ databases">
        <title>Whole genome shotgun sequence of Phytohabitans rumicis NBRC 108638.</title>
        <authorList>
            <person name="Komaki H."/>
            <person name="Tamura T."/>
        </authorList>
    </citation>
    <scope>NUCLEOTIDE SEQUENCE [LARGE SCALE GENOMIC DNA]</scope>
    <source>
        <strain evidence="3 4">NBRC 108638</strain>
    </source>
</reference>
<gene>
    <name evidence="3" type="ORF">Prum_064440</name>
</gene>
<keyword evidence="1" id="KW-1133">Transmembrane helix</keyword>
<evidence type="ECO:0000256" key="1">
    <source>
        <dbReference type="SAM" id="Phobius"/>
    </source>
</evidence>
<keyword evidence="4" id="KW-1185">Reference proteome</keyword>
<dbReference type="Gene3D" id="3.90.420.10">
    <property type="entry name" value="Oxidoreductase, molybdopterin-binding domain"/>
    <property type="match status" value="1"/>
</dbReference>
<keyword evidence="1" id="KW-0472">Membrane</keyword>